<protein>
    <recommendedName>
        <fullName evidence="2">BTB domain-containing protein</fullName>
    </recommendedName>
</protein>
<evidence type="ECO:0000256" key="1">
    <source>
        <dbReference type="SAM" id="MobiDB-lite"/>
    </source>
</evidence>
<evidence type="ECO:0000259" key="2">
    <source>
        <dbReference type="PROSITE" id="PS50097"/>
    </source>
</evidence>
<dbReference type="InterPro" id="IPR000210">
    <property type="entry name" value="BTB/POZ_dom"/>
</dbReference>
<accession>A0ABR4BM94</accession>
<dbReference type="Proteomes" id="UP001590951">
    <property type="component" value="Unassembled WGS sequence"/>
</dbReference>
<organism evidence="3 4">
    <name type="scientific">Lepraria finkii</name>
    <dbReference type="NCBI Taxonomy" id="1340010"/>
    <lineage>
        <taxon>Eukaryota</taxon>
        <taxon>Fungi</taxon>
        <taxon>Dikarya</taxon>
        <taxon>Ascomycota</taxon>
        <taxon>Pezizomycotina</taxon>
        <taxon>Lecanoromycetes</taxon>
        <taxon>OSLEUM clade</taxon>
        <taxon>Lecanoromycetidae</taxon>
        <taxon>Lecanorales</taxon>
        <taxon>Lecanorineae</taxon>
        <taxon>Stereocaulaceae</taxon>
        <taxon>Lepraria</taxon>
    </lineage>
</organism>
<comment type="caution">
    <text evidence="3">The sequence shown here is derived from an EMBL/GenBank/DDBJ whole genome shotgun (WGS) entry which is preliminary data.</text>
</comment>
<proteinExistence type="predicted"/>
<evidence type="ECO:0000313" key="4">
    <source>
        <dbReference type="Proteomes" id="UP001590951"/>
    </source>
</evidence>
<evidence type="ECO:0000313" key="3">
    <source>
        <dbReference type="EMBL" id="KAL2057889.1"/>
    </source>
</evidence>
<feature type="region of interest" description="Disordered" evidence="1">
    <location>
        <begin position="203"/>
        <end position="266"/>
    </location>
</feature>
<dbReference type="PROSITE" id="PS50097">
    <property type="entry name" value="BTB"/>
    <property type="match status" value="1"/>
</dbReference>
<dbReference type="PANTHER" id="PTHR47843:SF2">
    <property type="entry name" value="BTB DOMAIN-CONTAINING PROTEIN"/>
    <property type="match status" value="1"/>
</dbReference>
<feature type="compositionally biased region" description="Basic and acidic residues" evidence="1">
    <location>
        <begin position="203"/>
        <end position="220"/>
    </location>
</feature>
<gene>
    <name evidence="3" type="ORF">ABVK25_001506</name>
</gene>
<name>A0ABR4BM94_9LECA</name>
<dbReference type="Pfam" id="PF00651">
    <property type="entry name" value="BTB"/>
    <property type="match status" value="1"/>
</dbReference>
<dbReference type="SMART" id="SM00225">
    <property type="entry name" value="BTB"/>
    <property type="match status" value="1"/>
</dbReference>
<dbReference type="EMBL" id="JBHFEH010000003">
    <property type="protein sequence ID" value="KAL2057889.1"/>
    <property type="molecule type" value="Genomic_DNA"/>
</dbReference>
<keyword evidence="4" id="KW-1185">Reference proteome</keyword>
<feature type="compositionally biased region" description="Basic and acidic residues" evidence="1">
    <location>
        <begin position="240"/>
        <end position="251"/>
    </location>
</feature>
<dbReference type="SUPFAM" id="SSF54695">
    <property type="entry name" value="POZ domain"/>
    <property type="match status" value="1"/>
</dbReference>
<dbReference type="Gene3D" id="3.30.710.10">
    <property type="entry name" value="Potassium Channel Kv1.1, Chain A"/>
    <property type="match status" value="1"/>
</dbReference>
<dbReference type="InterPro" id="IPR011333">
    <property type="entry name" value="SKP1/BTB/POZ_sf"/>
</dbReference>
<dbReference type="PANTHER" id="PTHR47843">
    <property type="entry name" value="BTB DOMAIN-CONTAINING PROTEIN-RELATED"/>
    <property type="match status" value="1"/>
</dbReference>
<feature type="domain" description="BTB" evidence="2">
    <location>
        <begin position="25"/>
        <end position="95"/>
    </location>
</feature>
<reference evidence="3 4" key="1">
    <citation type="submission" date="2024-09" db="EMBL/GenBank/DDBJ databases">
        <title>Rethinking Asexuality: The Enigmatic Case of Functional Sexual Genes in Lepraria (Stereocaulaceae).</title>
        <authorList>
            <person name="Doellman M."/>
            <person name="Sun Y."/>
            <person name="Barcenas-Pena A."/>
            <person name="Lumbsch H.T."/>
            <person name="Grewe F."/>
        </authorList>
    </citation>
    <scope>NUCLEOTIDE SEQUENCE [LARGE SCALE GENOMIC DNA]</scope>
    <source>
        <strain evidence="3 4">Grewe 0041</strain>
    </source>
</reference>
<sequence length="266" mass="30357">MSSVTSSSSAIADKPLNELLSTSLVDIYVGQENTRWTLHEKLLCHHSSFFRARFYNKNNHPESVSSKTFGLPDSDDLPFELLVGWLYSKALRYPEQEKDIGPMLDLYFLAQQFEMQKLSEDVVETVRAFYHNQQSYPGLRRVQYVYANTTSDNEMREMMVSSIARFLTLGDTIPAHWENALKKNGQLSVDIIRSIQQWHLEGRSVPDARDASMDRGRESRGGSMEMSKVGFSAIEEGSSMDEHIKKEEEGGRRRRPRRGVNGHASS</sequence>